<evidence type="ECO:0000313" key="2">
    <source>
        <dbReference type="EMBL" id="SMC60122.1"/>
    </source>
</evidence>
<reference evidence="3" key="1">
    <citation type="submission" date="2017-04" db="EMBL/GenBank/DDBJ databases">
        <authorList>
            <person name="Varghese N."/>
            <person name="Submissions S."/>
        </authorList>
    </citation>
    <scope>NUCLEOTIDE SEQUENCE [LARGE SCALE GENOMIC DNA]</scope>
    <source>
        <strain evidence="3">DSM 44073</strain>
    </source>
</reference>
<evidence type="ECO:0000256" key="1">
    <source>
        <dbReference type="SAM" id="MobiDB-lite"/>
    </source>
</evidence>
<evidence type="ECO:0000313" key="3">
    <source>
        <dbReference type="Proteomes" id="UP000192840"/>
    </source>
</evidence>
<keyword evidence="3" id="KW-1185">Reference proteome</keyword>
<proteinExistence type="predicted"/>
<dbReference type="Proteomes" id="UP000192840">
    <property type="component" value="Unassembled WGS sequence"/>
</dbReference>
<accession>A0A1W2AHZ6</accession>
<protein>
    <submittedName>
        <fullName evidence="2">Uncharacterized protein</fullName>
    </submittedName>
</protein>
<feature type="region of interest" description="Disordered" evidence="1">
    <location>
        <begin position="1"/>
        <end position="26"/>
    </location>
</feature>
<dbReference type="AlphaFoldDB" id="A0A1W2AHZ6"/>
<dbReference type="EMBL" id="FWYC01000003">
    <property type="protein sequence ID" value="SMC60122.1"/>
    <property type="molecule type" value="Genomic_DNA"/>
</dbReference>
<dbReference type="STRING" id="40571.SAMN05660733_00691"/>
<gene>
    <name evidence="2" type="ORF">SAMN05660733_00691</name>
</gene>
<name>A0A1W2AHZ6_9PSEU</name>
<feature type="compositionally biased region" description="Low complexity" evidence="1">
    <location>
        <begin position="13"/>
        <end position="25"/>
    </location>
</feature>
<sequence length="245" mass="26951">MPTRPRQHLNRESSSPSLTAPPTTSDLALPTTLRADTMKNNRLFAAASRRAGPMPATRAQKPSSMWNSGSRLFQFVPFDRRFNCSAAAPSSSRWIESRGRSRPLRTACLSTLPVRLAAPKREGAAVEGLDQPGICKVGVVRMCAVSRVLLGTIDDQQSRRACTLLVGHFPQGEVSREADQYEAAAARRRIGKSAYVRHELVVQHRVAQFRVPNVRRHFAEALGEPAQHGSGLWTCCSQAPLRTKS</sequence>
<organism evidence="2 3">
    <name type="scientific">Lentzea albidocapillata</name>
    <dbReference type="NCBI Taxonomy" id="40571"/>
    <lineage>
        <taxon>Bacteria</taxon>
        <taxon>Bacillati</taxon>
        <taxon>Actinomycetota</taxon>
        <taxon>Actinomycetes</taxon>
        <taxon>Pseudonocardiales</taxon>
        <taxon>Pseudonocardiaceae</taxon>
        <taxon>Lentzea</taxon>
    </lineage>
</organism>